<evidence type="ECO:0000256" key="2">
    <source>
        <dbReference type="ARBA" id="ARBA00022485"/>
    </source>
</evidence>
<sequence length="409" mass="45892">MDGFIDSQLNTVSTTKRNEKGGNSVGCCEETGKEGDVSCEGPKQAEEAWKTLRSTTNKSKNKLVAAVGQVGGDKCKSLSEEVMGLKRNLMAAEIVEQAVFARRGMGELLHDIDNVLKAADKLVDDQGLHFSPRKVTVSTSGLIPQVKHFLKESDCALGVSLNATTDEVRNWIMPINRKYKLELLLGTLREELSLKHKYKVLFEYVMLVGVNDRNLKKMAYQEKLIKKLFSSAVDNGHYKIVIIKLADELMLSQECLPILATCQHGSGSNTQHPQVAEEKLELRDGMYLLKRVYIQTALASEHMLGSRMLEVKIATPKVGSYAPLYVISALYPIRASILFLQEEMRSSSKKVTRIFVARIPPSVCEAVFRRNGLISLRSERDKLALEVQFAQEKLARFMKEFDHQVYLHV</sequence>
<evidence type="ECO:0000256" key="1">
    <source>
        <dbReference type="ARBA" id="ARBA00001966"/>
    </source>
</evidence>
<dbReference type="Gene3D" id="3.20.20.70">
    <property type="entry name" value="Aldolase class I"/>
    <property type="match status" value="1"/>
</dbReference>
<name>A0ABD3D981_9LAMI</name>
<comment type="cofactor">
    <cofactor evidence="1">
        <name>[4Fe-4S] cluster</name>
        <dbReference type="ChEBI" id="CHEBI:49883"/>
    </cofactor>
</comment>
<feature type="coiled-coil region" evidence="3">
    <location>
        <begin position="373"/>
        <end position="400"/>
    </location>
</feature>
<gene>
    <name evidence="4" type="ORF">CASFOL_016787</name>
</gene>
<proteinExistence type="predicted"/>
<dbReference type="InterPro" id="IPR040072">
    <property type="entry name" value="Methyltransferase_A"/>
</dbReference>
<keyword evidence="2" id="KW-0411">Iron-sulfur</keyword>
<evidence type="ECO:0000313" key="5">
    <source>
        <dbReference type="Proteomes" id="UP001632038"/>
    </source>
</evidence>
<keyword evidence="5" id="KW-1185">Reference proteome</keyword>
<reference evidence="5" key="1">
    <citation type="journal article" date="2024" name="IScience">
        <title>Strigolactones Initiate the Formation of Haustorium-like Structures in Castilleja.</title>
        <authorList>
            <person name="Buerger M."/>
            <person name="Peterson D."/>
            <person name="Chory J."/>
        </authorList>
    </citation>
    <scope>NUCLEOTIDE SEQUENCE [LARGE SCALE GENOMIC DNA]</scope>
</reference>
<dbReference type="PANTHER" id="PTHR30544:SF9">
    <property type="entry name" value="RADICAL SAM SUPERFAMILY PROTEIN"/>
    <property type="match status" value="1"/>
</dbReference>
<keyword evidence="2" id="KW-0408">Iron</keyword>
<keyword evidence="3" id="KW-0175">Coiled coil</keyword>
<dbReference type="GO" id="GO:0051539">
    <property type="term" value="F:4 iron, 4 sulfur cluster binding"/>
    <property type="evidence" value="ECO:0007669"/>
    <property type="project" value="UniProtKB-KW"/>
</dbReference>
<dbReference type="EMBL" id="JAVIJP010000018">
    <property type="protein sequence ID" value="KAL3638880.1"/>
    <property type="molecule type" value="Genomic_DNA"/>
</dbReference>
<dbReference type="InterPro" id="IPR013785">
    <property type="entry name" value="Aldolase_TIM"/>
</dbReference>
<dbReference type="AlphaFoldDB" id="A0ABD3D981"/>
<protein>
    <submittedName>
        <fullName evidence="4">Uncharacterized protein</fullName>
    </submittedName>
</protein>
<evidence type="ECO:0000313" key="4">
    <source>
        <dbReference type="EMBL" id="KAL3638880.1"/>
    </source>
</evidence>
<dbReference type="Proteomes" id="UP001632038">
    <property type="component" value="Unassembled WGS sequence"/>
</dbReference>
<comment type="caution">
    <text evidence="4">The sequence shown here is derived from an EMBL/GenBank/DDBJ whole genome shotgun (WGS) entry which is preliminary data.</text>
</comment>
<keyword evidence="2" id="KW-0004">4Fe-4S</keyword>
<dbReference type="PANTHER" id="PTHR30544">
    <property type="entry name" value="23S RRNA METHYLTRANSFERASE"/>
    <property type="match status" value="1"/>
</dbReference>
<accession>A0ABD3D981</accession>
<keyword evidence="2" id="KW-0479">Metal-binding</keyword>
<organism evidence="4 5">
    <name type="scientific">Castilleja foliolosa</name>
    <dbReference type="NCBI Taxonomy" id="1961234"/>
    <lineage>
        <taxon>Eukaryota</taxon>
        <taxon>Viridiplantae</taxon>
        <taxon>Streptophyta</taxon>
        <taxon>Embryophyta</taxon>
        <taxon>Tracheophyta</taxon>
        <taxon>Spermatophyta</taxon>
        <taxon>Magnoliopsida</taxon>
        <taxon>eudicotyledons</taxon>
        <taxon>Gunneridae</taxon>
        <taxon>Pentapetalae</taxon>
        <taxon>asterids</taxon>
        <taxon>lamiids</taxon>
        <taxon>Lamiales</taxon>
        <taxon>Orobanchaceae</taxon>
        <taxon>Pedicularideae</taxon>
        <taxon>Castillejinae</taxon>
        <taxon>Castilleja</taxon>
    </lineage>
</organism>
<evidence type="ECO:0000256" key="3">
    <source>
        <dbReference type="SAM" id="Coils"/>
    </source>
</evidence>